<name>A0A840MFY9_9PROT</name>
<keyword evidence="2" id="KW-1185">Reference proteome</keyword>
<comment type="caution">
    <text evidence="1">The sequence shown here is derived from an EMBL/GenBank/DDBJ whole genome shotgun (WGS) entry which is preliminary data.</text>
</comment>
<accession>A0A840MFY9</accession>
<protein>
    <submittedName>
        <fullName evidence="1">Uncharacterized protein</fullName>
    </submittedName>
</protein>
<evidence type="ECO:0000313" key="2">
    <source>
        <dbReference type="Proteomes" id="UP000575898"/>
    </source>
</evidence>
<dbReference type="RefSeq" id="WP_184037017.1">
    <property type="nucleotide sequence ID" value="NZ_JACHHY010000007.1"/>
</dbReference>
<gene>
    <name evidence="1" type="ORF">HNQ59_001449</name>
</gene>
<reference evidence="1 2" key="1">
    <citation type="submission" date="2020-08" db="EMBL/GenBank/DDBJ databases">
        <title>Genomic Encyclopedia of Type Strains, Phase IV (KMG-IV): sequencing the most valuable type-strain genomes for metagenomic binning, comparative biology and taxonomic classification.</title>
        <authorList>
            <person name="Goeker M."/>
        </authorList>
    </citation>
    <scope>NUCLEOTIDE SEQUENCE [LARGE SCALE GENOMIC DNA]</scope>
    <source>
        <strain evidence="1 2">DSM 27165</strain>
    </source>
</reference>
<dbReference type="AlphaFoldDB" id="A0A840MFY9"/>
<dbReference type="EMBL" id="JACHHY010000007">
    <property type="protein sequence ID" value="MBB5018164.1"/>
    <property type="molecule type" value="Genomic_DNA"/>
</dbReference>
<proteinExistence type="predicted"/>
<dbReference type="Proteomes" id="UP000575898">
    <property type="component" value="Unassembled WGS sequence"/>
</dbReference>
<organism evidence="1 2">
    <name type="scientific">Chitinivorax tropicus</name>
    <dbReference type="NCBI Taxonomy" id="714531"/>
    <lineage>
        <taxon>Bacteria</taxon>
        <taxon>Pseudomonadati</taxon>
        <taxon>Pseudomonadota</taxon>
        <taxon>Betaproteobacteria</taxon>
        <taxon>Chitinivorax</taxon>
    </lineage>
</organism>
<evidence type="ECO:0000313" key="1">
    <source>
        <dbReference type="EMBL" id="MBB5018164.1"/>
    </source>
</evidence>
<sequence length="133" mass="15825">MIESSDFIKTREIRFAPWPPEQTRQAAQLLCHLPTLEIISHPAGYRLIVQYSLHHHCLAEIEAWLLQLGFHLDGSLTMRLKRALITYCEQVQRDNLQCPERLIKKPKEIHIHIWQHHAHGDHDATPEEWRKYR</sequence>